<organism evidence="1 2">
    <name type="scientific">[Candida] jaroonii</name>
    <dbReference type="NCBI Taxonomy" id="467808"/>
    <lineage>
        <taxon>Eukaryota</taxon>
        <taxon>Fungi</taxon>
        <taxon>Dikarya</taxon>
        <taxon>Ascomycota</taxon>
        <taxon>Saccharomycotina</taxon>
        <taxon>Pichiomycetes</taxon>
        <taxon>Debaryomycetaceae</taxon>
        <taxon>Yamadazyma</taxon>
    </lineage>
</organism>
<comment type="caution">
    <text evidence="1">The sequence shown here is derived from an EMBL/GenBank/DDBJ whole genome shotgun (WGS) entry which is preliminary data.</text>
</comment>
<sequence>MIELDYHTNLTVISSNLQPSVYLTKKPDLIQGIPDGVLALISPVILYWSYCTFFHIIDVYHLAEKYRIHPSEEELAKNKASLKDVIYDVVLQHIIQTIVGYGVYCLDPTPTTGFELKEMWELKQKLHFLPNEVIYLIYMYGIPLLRIIIAFAIIDTWQYTLHRYMHMNRWMYNRFHSRHHRLQVPYAYGALYNDPVEGFLLDTCGTGLSAIIMGLTARESLFLYSFSTMKTIDDHCGYRFPYDPFQMIFPNNSVYHDIHHQSWGFKHNFSQPFFTWWDTALGTKYKFVNEYKDLQDKVTLERYKKFLNDRTIKKNK</sequence>
<evidence type="ECO:0000313" key="1">
    <source>
        <dbReference type="EMBL" id="CAH6721297.1"/>
    </source>
</evidence>
<name>A0ACA9Y8F3_9ASCO</name>
<protein>
    <submittedName>
        <fullName evidence="1">Sphingolipid C4-hydroxylase Sur2p</fullName>
    </submittedName>
</protein>
<evidence type="ECO:0000313" key="2">
    <source>
        <dbReference type="Proteomes" id="UP001152531"/>
    </source>
</evidence>
<gene>
    <name evidence="1" type="ORF">CLIB1444_05S07954</name>
</gene>
<dbReference type="Proteomes" id="UP001152531">
    <property type="component" value="Unassembled WGS sequence"/>
</dbReference>
<keyword evidence="2" id="KW-1185">Reference proteome</keyword>
<reference evidence="1" key="1">
    <citation type="submission" date="2022-06" db="EMBL/GenBank/DDBJ databases">
        <authorList>
            <person name="Legras J.-L."/>
            <person name="Devillers H."/>
            <person name="Grondin C."/>
        </authorList>
    </citation>
    <scope>NUCLEOTIDE SEQUENCE</scope>
    <source>
        <strain evidence="1">CLIB 1444</strain>
    </source>
</reference>
<dbReference type="EMBL" id="CALSDN010000005">
    <property type="protein sequence ID" value="CAH6721297.1"/>
    <property type="molecule type" value="Genomic_DNA"/>
</dbReference>
<accession>A0ACA9Y8F3</accession>
<proteinExistence type="predicted"/>